<accession>A0AA88V563</accession>
<sequence>MSYLWDQLALSEPKWECNKDANKFSIHRDNMHLIQFLMALRQEFESNQASILHRRPLPSLEIALAELISEETRFMTLKSHHSNMFTATTSRHPGMLTAATSQHLDVHFVFSSQLPNNQTASFSQPSHFSNQRRKKGPCTFCGGPQHLYRDCRKRKAMHYGKSSFGTAAVATPQTSTIFTVDLEALLSQVLSRPSASAMSVTQVDDTIITSDDIKSIQDLKVFLHHQFEMKDLGPLSYFLGLNVSIGSSGYHLSQSKYASEILSWAGLTDSKIESSPLDANVKLHVSDGELLRNATLYCQLVGSLVYLTVTRPDIAYAVHLVSQLMAAPRSTHYSTVLRILKYVKADIFTKTYLPRRFVDLVSELKLGVILS</sequence>
<dbReference type="PANTHER" id="PTHR11439:SF461">
    <property type="entry name" value="OS10G0432200 PROTEIN"/>
    <property type="match status" value="1"/>
</dbReference>
<dbReference type="InterPro" id="IPR043502">
    <property type="entry name" value="DNA/RNA_pol_sf"/>
</dbReference>
<keyword evidence="3" id="KW-1185">Reference proteome</keyword>
<feature type="domain" description="Reverse transcriptase Ty1/copia-type" evidence="1">
    <location>
        <begin position="202"/>
        <end position="277"/>
    </location>
</feature>
<dbReference type="EMBL" id="JAVXUP010002976">
    <property type="protein sequence ID" value="KAK3000590.1"/>
    <property type="molecule type" value="Genomic_DNA"/>
</dbReference>
<protein>
    <recommendedName>
        <fullName evidence="1">Reverse transcriptase Ty1/copia-type domain-containing protein</fullName>
    </recommendedName>
</protein>
<organism evidence="2 3">
    <name type="scientific">Escallonia herrerae</name>
    <dbReference type="NCBI Taxonomy" id="1293975"/>
    <lineage>
        <taxon>Eukaryota</taxon>
        <taxon>Viridiplantae</taxon>
        <taxon>Streptophyta</taxon>
        <taxon>Embryophyta</taxon>
        <taxon>Tracheophyta</taxon>
        <taxon>Spermatophyta</taxon>
        <taxon>Magnoliopsida</taxon>
        <taxon>eudicotyledons</taxon>
        <taxon>Gunneridae</taxon>
        <taxon>Pentapetalae</taxon>
        <taxon>asterids</taxon>
        <taxon>campanulids</taxon>
        <taxon>Escalloniales</taxon>
        <taxon>Escalloniaceae</taxon>
        <taxon>Escallonia</taxon>
    </lineage>
</organism>
<comment type="caution">
    <text evidence="2">The sequence shown here is derived from an EMBL/GenBank/DDBJ whole genome shotgun (WGS) entry which is preliminary data.</text>
</comment>
<reference evidence="2" key="1">
    <citation type="submission" date="2022-12" db="EMBL/GenBank/DDBJ databases">
        <title>Draft genome assemblies for two species of Escallonia (Escalloniales).</title>
        <authorList>
            <person name="Chanderbali A."/>
            <person name="Dervinis C."/>
            <person name="Anghel I."/>
            <person name="Soltis D."/>
            <person name="Soltis P."/>
            <person name="Zapata F."/>
        </authorList>
    </citation>
    <scope>NUCLEOTIDE SEQUENCE</scope>
    <source>
        <strain evidence="2">UCBG64.0493</strain>
        <tissue evidence="2">Leaf</tissue>
    </source>
</reference>
<evidence type="ECO:0000313" key="3">
    <source>
        <dbReference type="Proteomes" id="UP001188597"/>
    </source>
</evidence>
<dbReference type="Proteomes" id="UP001188597">
    <property type="component" value="Unassembled WGS sequence"/>
</dbReference>
<dbReference type="Pfam" id="PF07727">
    <property type="entry name" value="RVT_2"/>
    <property type="match status" value="1"/>
</dbReference>
<name>A0AA88V563_9ASTE</name>
<proteinExistence type="predicted"/>
<dbReference type="AlphaFoldDB" id="A0AA88V563"/>
<gene>
    <name evidence="2" type="ORF">RJ639_021023</name>
</gene>
<dbReference type="SUPFAM" id="SSF56672">
    <property type="entry name" value="DNA/RNA polymerases"/>
    <property type="match status" value="1"/>
</dbReference>
<evidence type="ECO:0000259" key="1">
    <source>
        <dbReference type="Pfam" id="PF07727"/>
    </source>
</evidence>
<evidence type="ECO:0000313" key="2">
    <source>
        <dbReference type="EMBL" id="KAK3000590.1"/>
    </source>
</evidence>
<dbReference type="PANTHER" id="PTHR11439">
    <property type="entry name" value="GAG-POL-RELATED RETROTRANSPOSON"/>
    <property type="match status" value="1"/>
</dbReference>
<dbReference type="InterPro" id="IPR013103">
    <property type="entry name" value="RVT_2"/>
</dbReference>